<keyword evidence="3" id="KW-0602">Photosynthesis</keyword>
<dbReference type="Proteomes" id="UP000220922">
    <property type="component" value="Unassembled WGS sequence"/>
</dbReference>
<dbReference type="EC" id="6.6.1.1" evidence="2"/>
<evidence type="ECO:0000256" key="2">
    <source>
        <dbReference type="ARBA" id="ARBA00012825"/>
    </source>
</evidence>
<dbReference type="GO" id="GO:0005524">
    <property type="term" value="F:ATP binding"/>
    <property type="evidence" value="ECO:0007669"/>
    <property type="project" value="UniProtKB-KW"/>
</dbReference>
<gene>
    <name evidence="12" type="ORF">A9Q02_14480</name>
</gene>
<evidence type="ECO:0000256" key="8">
    <source>
        <dbReference type="ARBA" id="ARBA00023444"/>
    </source>
</evidence>
<evidence type="ECO:0000256" key="4">
    <source>
        <dbReference type="ARBA" id="ARBA00022598"/>
    </source>
</evidence>
<comment type="caution">
    <text evidence="12">The sequence shown here is derived from an EMBL/GenBank/DDBJ whole genome shotgun (WGS) entry which is preliminary data.</text>
</comment>
<dbReference type="RefSeq" id="WP_097652963.1">
    <property type="nucleotide sequence ID" value="NZ_LYXE01000089.1"/>
</dbReference>
<dbReference type="EMBL" id="LYXE01000089">
    <property type="protein sequence ID" value="PDV98936.1"/>
    <property type="molecule type" value="Genomic_DNA"/>
</dbReference>
<feature type="domain" description="CobN/magnesium chelatase" evidence="10">
    <location>
        <begin position="163"/>
        <end position="1254"/>
    </location>
</feature>
<dbReference type="InterPro" id="IPR003672">
    <property type="entry name" value="CobN/Mg_chltase"/>
</dbReference>
<proteinExistence type="inferred from homology"/>
<evidence type="ECO:0000256" key="1">
    <source>
        <dbReference type="ARBA" id="ARBA00010851"/>
    </source>
</evidence>
<feature type="domain" description="Magnesium chelatase subunit H N-terminal" evidence="11">
    <location>
        <begin position="2"/>
        <end position="160"/>
    </location>
</feature>
<keyword evidence="13" id="KW-1185">Reference proteome</keyword>
<evidence type="ECO:0000256" key="3">
    <source>
        <dbReference type="ARBA" id="ARBA00022531"/>
    </source>
</evidence>
<keyword evidence="4" id="KW-0436">Ligase</keyword>
<keyword evidence="7" id="KW-0149">Chlorophyll biosynthesis</keyword>
<evidence type="ECO:0000259" key="10">
    <source>
        <dbReference type="Pfam" id="PF02514"/>
    </source>
</evidence>
<dbReference type="InterPro" id="IPR022571">
    <property type="entry name" value="Mg_chelatase_H_N"/>
</dbReference>
<keyword evidence="5" id="KW-0547">Nucleotide-binding</keyword>
<dbReference type="PANTHER" id="PTHR44119">
    <property type="entry name" value="MAGNESIUM-CHELATASE SUBUNIT CHLH, CHLOROPLASTIC"/>
    <property type="match status" value="1"/>
</dbReference>
<evidence type="ECO:0000256" key="9">
    <source>
        <dbReference type="ARBA" id="ARBA00048693"/>
    </source>
</evidence>
<evidence type="ECO:0000256" key="5">
    <source>
        <dbReference type="ARBA" id="ARBA00022741"/>
    </source>
</evidence>
<accession>A0A2H3L6S8</accession>
<evidence type="ECO:0000256" key="7">
    <source>
        <dbReference type="ARBA" id="ARBA00023171"/>
    </source>
</evidence>
<dbReference type="Pfam" id="PF02514">
    <property type="entry name" value="CobN-Mg_chel"/>
    <property type="match status" value="1"/>
</dbReference>
<dbReference type="Pfam" id="PF11965">
    <property type="entry name" value="DUF3479"/>
    <property type="match status" value="1"/>
</dbReference>
<evidence type="ECO:0000259" key="11">
    <source>
        <dbReference type="Pfam" id="PF11965"/>
    </source>
</evidence>
<keyword evidence="6" id="KW-0067">ATP-binding</keyword>
<sequence>MRIIFLTIDGNHAAALHAAAARIKTEHGVEVHAACYDAASLRDESGWQRLERDLKGAAFVFGARLFGEEYVRPLERLLGAASCPVLVITSNPALIRMTRIGKFSLAPQAEESGGMLRQWVKKLRPQGGAGEARRQLAVLRNLSKVLKLIPGKARDLYTYIVAHQYWTNSSPENVYRLVCLLIEAYVPGYKGKLPVLDPVTYPDQALIHPDAPAPFATLEEYQKWRRSLRGNKRVGEQGSVGILAMRTVALSGNTAHLDALVRSLEARGIEARMAYATGLDMRPAITTFFQSHAHGKAKKGAPTTNGHAATVDLLVNASGFALVGGPAESRPADARAALGALDVGYLAPVPLAFQRVEDWRRDWAGLTPVQAALSVAVPELEGAADPLVYGGPTAAGDGFVPATAEVELLAGRIARRLALRRTPNHAKRLALVLFSFPPNLGNLGTAAYLDVFRSLHKLLVALKEEGYQVEVPEDAEALRNLVVGGNALAHGADANVAATFPVEHYMRLFPSYTEIEPCWGRAPGELLNDGRRFRILGRQLGNIFIGVQPPFGYERDPMRMLMARDAAPNHAFAAFYTWLHHTFDAHAVVHIGTHGALEFMPGKQVGLGADDWPSRLIGELPNFYLYSVNNPSEAAIAKRRSAATLVSYLVPPLQQAGLYKGLRQLKDSIDAYRQRPDPGMLDVIREQSAKLGMQQVNATLQHGVGEAHATLEVAPDTYLAALSHELLQIEERMIPAGLHVFGQPPEPVEMVDLLSLTATFHQFPLRGALVTFPELIARSLGLEYAALRERLTTDLEAQAAWQRIEGLGKDAIRRFVEGGPFHVPGLHHRDLDPLADFLGDLLNRLSSDNELTGLLHGLEGGFVTPSPSNDIVRDPSVVPTGRNVYSLDPARAPTAQAVEKAERLTNELLARAVADTGAPPESVAVVLWGSDNLKSDCEGVAQVLALMGARPVPDELGNISDVTLIPLIELGRPRVDVVVTVSGIFRDLLGHQMRLIDKAARLAACADEPLEGNAVRRHALATAAELGLPLEEAATRVFANAPGSYGAHINHMVESGSWEDDEQLSETFLSRKGFTMGKGGEWNDSRPLLEKALANVQVTFQNVDSFEVGISDIDTYYESLGGVTKSIEHLRGERPSILVSDAVSTGANRVGSLDQMVRLETRAKLLNPKWYEAMLSHGYEGAREIEARLNNTYGWSATTNAVEGWVYQGVAETYALDDEMRERLAKLNPHAAAGMVRRLLEANGRGFWDADEATIERLRTLYEDLEDQLEGIGVAQA</sequence>
<comment type="pathway">
    <text evidence="8">Porphyrin-containing compound metabolism.</text>
</comment>
<dbReference type="CDD" id="cd10150">
    <property type="entry name" value="CobN_like"/>
    <property type="match status" value="1"/>
</dbReference>
<evidence type="ECO:0000256" key="6">
    <source>
        <dbReference type="ARBA" id="ARBA00022840"/>
    </source>
</evidence>
<dbReference type="AlphaFoldDB" id="A0A2H3L6S8"/>
<dbReference type="NCBIfam" id="TIGR02025">
    <property type="entry name" value="BchH"/>
    <property type="match status" value="1"/>
</dbReference>
<dbReference type="OrthoDB" id="9757976at2"/>
<protein>
    <recommendedName>
        <fullName evidence="2">magnesium chelatase</fullName>
        <ecNumber evidence="2">6.6.1.1</ecNumber>
    </recommendedName>
</protein>
<comment type="catalytic activity">
    <reaction evidence="9">
        <text>protoporphyrin IX + Mg(2+) + ATP + H2O = Mg-protoporphyrin IX + ADP + phosphate + 3 H(+)</text>
        <dbReference type="Rhea" id="RHEA:13961"/>
        <dbReference type="ChEBI" id="CHEBI:15377"/>
        <dbReference type="ChEBI" id="CHEBI:15378"/>
        <dbReference type="ChEBI" id="CHEBI:18420"/>
        <dbReference type="ChEBI" id="CHEBI:30616"/>
        <dbReference type="ChEBI" id="CHEBI:43474"/>
        <dbReference type="ChEBI" id="CHEBI:57306"/>
        <dbReference type="ChEBI" id="CHEBI:60492"/>
        <dbReference type="ChEBI" id="CHEBI:456216"/>
        <dbReference type="EC" id="6.6.1.1"/>
    </reaction>
</comment>
<evidence type="ECO:0000313" key="12">
    <source>
        <dbReference type="EMBL" id="PDV98936.1"/>
    </source>
</evidence>
<comment type="similarity">
    <text evidence="1">Belongs to the Mg-chelatase subunit H family.</text>
</comment>
<dbReference type="GO" id="GO:0015979">
    <property type="term" value="P:photosynthesis"/>
    <property type="evidence" value="ECO:0007669"/>
    <property type="project" value="UniProtKB-KW"/>
</dbReference>
<dbReference type="InterPro" id="IPR011771">
    <property type="entry name" value="BchH"/>
</dbReference>
<dbReference type="PANTHER" id="PTHR44119:SF1">
    <property type="entry name" value="MAGNESIUM-CHELATASE SUBUNIT CHLH, CHLOROPLASTIC"/>
    <property type="match status" value="1"/>
</dbReference>
<organism evidence="12 13">
    <name type="scientific">Candidatus Chloroploca asiatica</name>
    <dbReference type="NCBI Taxonomy" id="1506545"/>
    <lineage>
        <taxon>Bacteria</taxon>
        <taxon>Bacillati</taxon>
        <taxon>Chloroflexota</taxon>
        <taxon>Chloroflexia</taxon>
        <taxon>Chloroflexales</taxon>
        <taxon>Chloroflexineae</taxon>
        <taxon>Oscillochloridaceae</taxon>
        <taxon>Candidatus Chloroploca</taxon>
    </lineage>
</organism>
<name>A0A2H3L6S8_9CHLR</name>
<evidence type="ECO:0000313" key="13">
    <source>
        <dbReference type="Proteomes" id="UP000220922"/>
    </source>
</evidence>
<reference evidence="12 13" key="1">
    <citation type="submission" date="2016-05" db="EMBL/GenBank/DDBJ databases">
        <authorList>
            <person name="Lavstsen T."/>
            <person name="Jespersen J.S."/>
        </authorList>
    </citation>
    <scope>NUCLEOTIDE SEQUENCE [LARGE SCALE GENOMIC DNA]</scope>
    <source>
        <strain evidence="12 13">B7-9</strain>
    </source>
</reference>
<dbReference type="GO" id="GO:0015995">
    <property type="term" value="P:chlorophyll biosynthetic process"/>
    <property type="evidence" value="ECO:0007669"/>
    <property type="project" value="UniProtKB-KW"/>
</dbReference>
<dbReference type="GO" id="GO:0016851">
    <property type="term" value="F:magnesium chelatase activity"/>
    <property type="evidence" value="ECO:0007669"/>
    <property type="project" value="UniProtKB-EC"/>
</dbReference>